<protein>
    <submittedName>
        <fullName evidence="2">Uncharacterized protein</fullName>
    </submittedName>
</protein>
<dbReference type="AlphaFoldDB" id="A0AAN9QIL5"/>
<evidence type="ECO:0000313" key="3">
    <source>
        <dbReference type="Proteomes" id="UP001367508"/>
    </source>
</evidence>
<comment type="caution">
    <text evidence="2">The sequence shown here is derived from an EMBL/GenBank/DDBJ whole genome shotgun (WGS) entry which is preliminary data.</text>
</comment>
<evidence type="ECO:0000313" key="2">
    <source>
        <dbReference type="EMBL" id="KAK7336769.1"/>
    </source>
</evidence>
<sequence>MSEQGRTLAKHCLQLQYLSHSHTLSHPFKNLLLLHLHLPFLHFFFPFLNLPLALSYIANSNKTRSRTNTRVTIYFSSTKRFHLVSGKIWWI</sequence>
<proteinExistence type="predicted"/>
<name>A0AAN9QIL5_CANGL</name>
<keyword evidence="1" id="KW-1133">Transmembrane helix</keyword>
<accession>A0AAN9QIL5</accession>
<keyword evidence="1" id="KW-0472">Membrane</keyword>
<evidence type="ECO:0000256" key="1">
    <source>
        <dbReference type="SAM" id="Phobius"/>
    </source>
</evidence>
<dbReference type="EMBL" id="JAYMYQ010000004">
    <property type="protein sequence ID" value="KAK7336769.1"/>
    <property type="molecule type" value="Genomic_DNA"/>
</dbReference>
<organism evidence="2 3">
    <name type="scientific">Canavalia gladiata</name>
    <name type="common">Sword bean</name>
    <name type="synonym">Dolichos gladiatus</name>
    <dbReference type="NCBI Taxonomy" id="3824"/>
    <lineage>
        <taxon>Eukaryota</taxon>
        <taxon>Viridiplantae</taxon>
        <taxon>Streptophyta</taxon>
        <taxon>Embryophyta</taxon>
        <taxon>Tracheophyta</taxon>
        <taxon>Spermatophyta</taxon>
        <taxon>Magnoliopsida</taxon>
        <taxon>eudicotyledons</taxon>
        <taxon>Gunneridae</taxon>
        <taxon>Pentapetalae</taxon>
        <taxon>rosids</taxon>
        <taxon>fabids</taxon>
        <taxon>Fabales</taxon>
        <taxon>Fabaceae</taxon>
        <taxon>Papilionoideae</taxon>
        <taxon>50 kb inversion clade</taxon>
        <taxon>NPAAA clade</taxon>
        <taxon>indigoferoid/millettioid clade</taxon>
        <taxon>Phaseoleae</taxon>
        <taxon>Canavalia</taxon>
    </lineage>
</organism>
<keyword evidence="3" id="KW-1185">Reference proteome</keyword>
<reference evidence="2 3" key="1">
    <citation type="submission" date="2024-01" db="EMBL/GenBank/DDBJ databases">
        <title>The genomes of 5 underutilized Papilionoideae crops provide insights into root nodulation and disease resistanc.</title>
        <authorList>
            <person name="Jiang F."/>
        </authorList>
    </citation>
    <scope>NUCLEOTIDE SEQUENCE [LARGE SCALE GENOMIC DNA]</scope>
    <source>
        <strain evidence="2">LVBAO_FW01</strain>
        <tissue evidence="2">Leaves</tissue>
    </source>
</reference>
<gene>
    <name evidence="2" type="ORF">VNO77_17316</name>
</gene>
<keyword evidence="1" id="KW-0812">Transmembrane</keyword>
<feature type="transmembrane region" description="Helical" evidence="1">
    <location>
        <begin position="40"/>
        <end position="58"/>
    </location>
</feature>
<dbReference type="Proteomes" id="UP001367508">
    <property type="component" value="Unassembled WGS sequence"/>
</dbReference>